<reference evidence="2" key="1">
    <citation type="journal article" date="2019" name="Int. J. Syst. Evol. Microbiol.">
        <title>The Global Catalogue of Microorganisms (GCM) 10K type strain sequencing project: providing services to taxonomists for standard genome sequencing and annotation.</title>
        <authorList>
            <consortium name="The Broad Institute Genomics Platform"/>
            <consortium name="The Broad Institute Genome Sequencing Center for Infectious Disease"/>
            <person name="Wu L."/>
            <person name="Ma J."/>
        </authorList>
    </citation>
    <scope>NUCLEOTIDE SEQUENCE [LARGE SCALE GENOMIC DNA]</scope>
    <source>
        <strain evidence="2">CGMCC 4.7643</strain>
    </source>
</reference>
<comment type="caution">
    <text evidence="1">The sequence shown here is derived from an EMBL/GenBank/DDBJ whole genome shotgun (WGS) entry which is preliminary data.</text>
</comment>
<dbReference type="Proteomes" id="UP001597419">
    <property type="component" value="Unassembled WGS sequence"/>
</dbReference>
<organism evidence="1 2">
    <name type="scientific">Amycolatopsis samaneae</name>
    <dbReference type="NCBI Taxonomy" id="664691"/>
    <lineage>
        <taxon>Bacteria</taxon>
        <taxon>Bacillati</taxon>
        <taxon>Actinomycetota</taxon>
        <taxon>Actinomycetes</taxon>
        <taxon>Pseudonocardiales</taxon>
        <taxon>Pseudonocardiaceae</taxon>
        <taxon>Amycolatopsis</taxon>
    </lineage>
</organism>
<dbReference type="EMBL" id="JBHUKU010000025">
    <property type="protein sequence ID" value="MFD2464283.1"/>
    <property type="molecule type" value="Genomic_DNA"/>
</dbReference>
<keyword evidence="2" id="KW-1185">Reference proteome</keyword>
<dbReference type="InterPro" id="IPR026286">
    <property type="entry name" value="MaiA/AMDase"/>
</dbReference>
<sequence length="243" mass="25910">MIPAGPVRQTAVGVVASFDFTRDRELWRWAPPDISLYVSRTDAVSLADSFELVSRLNDPTMLTRPTREVTRVPIGARVAFYCCTAGSFVGGLERERALRAAMIDAGAPRAVTTSGAVLDALGVLGARRIAVVHPYVDPIADKLVDFLTEAGIDVLSSRGLGLESRVVGAVDYATTAGLITDGDHPDADAIFVSCTLLPTYDLIAPLERRLGKPIITANQAGVWAAFRAIGVKAEGAGQELLRY</sequence>
<dbReference type="Gene3D" id="3.40.50.12500">
    <property type="match status" value="1"/>
</dbReference>
<gene>
    <name evidence="1" type="ORF">ACFSYJ_37090</name>
</gene>
<dbReference type="RefSeq" id="WP_345404898.1">
    <property type="nucleotide sequence ID" value="NZ_BAABHG010000017.1"/>
</dbReference>
<accession>A0ABW5GTL6</accession>
<dbReference type="Pfam" id="PF17645">
    <property type="entry name" value="Amdase"/>
    <property type="match status" value="1"/>
</dbReference>
<proteinExistence type="predicted"/>
<evidence type="ECO:0000313" key="1">
    <source>
        <dbReference type="EMBL" id="MFD2464283.1"/>
    </source>
</evidence>
<dbReference type="PANTHER" id="PTHR40267">
    <property type="entry name" value="BLR3294 PROTEIN"/>
    <property type="match status" value="1"/>
</dbReference>
<dbReference type="PIRSF" id="PIRSF015736">
    <property type="entry name" value="MI"/>
    <property type="match status" value="1"/>
</dbReference>
<dbReference type="InterPro" id="IPR053714">
    <property type="entry name" value="Iso_Racemase_Enz_sf"/>
</dbReference>
<protein>
    <submittedName>
        <fullName evidence="1">Asp/Glu racemase</fullName>
    </submittedName>
</protein>
<evidence type="ECO:0000313" key="2">
    <source>
        <dbReference type="Proteomes" id="UP001597419"/>
    </source>
</evidence>
<name>A0ABW5GTL6_9PSEU</name>
<dbReference type="PANTHER" id="PTHR40267:SF1">
    <property type="entry name" value="BLR3294 PROTEIN"/>
    <property type="match status" value="1"/>
</dbReference>